<comment type="similarity">
    <text evidence="1">Belongs to the PPR family. P subfamily.</text>
</comment>
<dbReference type="Gene3D" id="1.25.40.10">
    <property type="entry name" value="Tetratricopeptide repeat domain"/>
    <property type="match status" value="3"/>
</dbReference>
<evidence type="ECO:0008006" key="6">
    <source>
        <dbReference type="Google" id="ProtNLM"/>
    </source>
</evidence>
<dbReference type="InterPro" id="IPR011990">
    <property type="entry name" value="TPR-like_helical_dom_sf"/>
</dbReference>
<evidence type="ECO:0000256" key="2">
    <source>
        <dbReference type="PROSITE-ProRule" id="PRU00708"/>
    </source>
</evidence>
<dbReference type="PANTHER" id="PTHR46128:SF329">
    <property type="entry name" value="MITOCHONDRIAL GROUP I INTRON SPLICING FACTOR DMR1"/>
    <property type="match status" value="1"/>
</dbReference>
<dbReference type="Pfam" id="PF13041">
    <property type="entry name" value="PPR_2"/>
    <property type="match status" value="1"/>
</dbReference>
<dbReference type="Pfam" id="PF13812">
    <property type="entry name" value="PPR_3"/>
    <property type="match status" value="1"/>
</dbReference>
<gene>
    <name evidence="4" type="ORF">T440DRAFT_511395</name>
</gene>
<feature type="region of interest" description="Disordered" evidence="3">
    <location>
        <begin position="29"/>
        <end position="114"/>
    </location>
</feature>
<dbReference type="InterPro" id="IPR050872">
    <property type="entry name" value="PPR_P_subfamily"/>
</dbReference>
<proteinExistence type="inferred from homology"/>
<keyword evidence="5" id="KW-1185">Reference proteome</keyword>
<dbReference type="InterPro" id="IPR002885">
    <property type="entry name" value="PPR_rpt"/>
</dbReference>
<evidence type="ECO:0000313" key="5">
    <source>
        <dbReference type="Proteomes" id="UP000799423"/>
    </source>
</evidence>
<evidence type="ECO:0000313" key="4">
    <source>
        <dbReference type="EMBL" id="KAF2845654.1"/>
    </source>
</evidence>
<feature type="repeat" description="PPR" evidence="2">
    <location>
        <begin position="499"/>
        <end position="533"/>
    </location>
</feature>
<evidence type="ECO:0000256" key="1">
    <source>
        <dbReference type="ARBA" id="ARBA00007626"/>
    </source>
</evidence>
<sequence>MLGAYVCRQCRVRIAQRVASPRNLQWQPRATFLSLRPQKPGESTQERQNEPPQEQQQDRPDEGQKGPQIHYSSAHDGQPARRTSRYSNLVRQSADSERPSTGAIPDDAAQDNVQDATEGAIEGAIEGVIEEEAVDAQPSYARAIQDALKQKERSVETAWAIFEKTYTSRDCKALTEPSFSDVVLIKEGKIFTQLLNRITVAFCRGYKNVPVTPTEVLFRYEQLGIARPEYWYRRSLTYLTHKAIESANSTIEGQRKFLPTLLHELLSVWRLFFQCKGKNKDPLQSISKDWQLPAVESMPHEYGTSNFGLRLQAYHPRIPGNSPLGFCAVYLYSISDGLKSVESLHQEAAPLLQFFERLLAGSHVHYIHAHTEKSVDFQAFAPEVKQQIERDLDAAPQRALLAIGTSAVTLAEDRGGDEATNLEAFYFKRIGRAVESRSSSEVLDILWAQVEKSYTTEGQETSIPPRIYNAFLTGFMALYKSPRTVEIWNHMIAHGIQPTSRTYTALLDGCVQAKDLDGLDQMWQRMLNTSIEPDAYAWATRVYGLMTLRQVNRGLDALSEMGKKWLAAEHLATVSATGRENKGKGAKTTTYKNTVAKPDVEIINGAITALVQIRPESMRHDKKVEFIQRILGWARNFDIRPDVRTYNALIRLYLRGGDHSTAFKVLRQMEVDGVPGDTATHSMLMSVTFDNKNFDNMTPAEQTTRILSHLDTLEASGIKLNIYLYGIAIDRLLKQYSNYDALGALLEHMTARELVPSAPVYTSLATHYFQQDPPNIAAVNGLVHQIFASHRIPTNNILFDRLVEGYAQHGEVGMMMSVLTRMSKIGTPPGWKALSEVVKALVGHQDFDRARQIVGDVMRVEGVAGGGIMGGKKGETFFWTTVRGLGLGLEEEGMGDGVDLGGLADTTRQDVHGAVGRYGDAARVE</sequence>
<feature type="repeat" description="PPR" evidence="2">
    <location>
        <begin position="642"/>
        <end position="676"/>
    </location>
</feature>
<dbReference type="Proteomes" id="UP000799423">
    <property type="component" value="Unassembled WGS sequence"/>
</dbReference>
<evidence type="ECO:0000256" key="3">
    <source>
        <dbReference type="SAM" id="MobiDB-lite"/>
    </source>
</evidence>
<dbReference type="NCBIfam" id="TIGR00756">
    <property type="entry name" value="PPR"/>
    <property type="match status" value="2"/>
</dbReference>
<reference evidence="4" key="1">
    <citation type="submission" date="2020-01" db="EMBL/GenBank/DDBJ databases">
        <authorList>
            <consortium name="DOE Joint Genome Institute"/>
            <person name="Haridas S."/>
            <person name="Albert R."/>
            <person name="Binder M."/>
            <person name="Bloem J."/>
            <person name="Labutti K."/>
            <person name="Salamov A."/>
            <person name="Andreopoulos B."/>
            <person name="Baker S.E."/>
            <person name="Barry K."/>
            <person name="Bills G."/>
            <person name="Bluhm B.H."/>
            <person name="Cannon C."/>
            <person name="Castanera R."/>
            <person name="Culley D.E."/>
            <person name="Daum C."/>
            <person name="Ezra D."/>
            <person name="Gonzalez J.B."/>
            <person name="Henrissat B."/>
            <person name="Kuo A."/>
            <person name="Liang C."/>
            <person name="Lipzen A."/>
            <person name="Lutzoni F."/>
            <person name="Magnuson J."/>
            <person name="Mondo S."/>
            <person name="Nolan M."/>
            <person name="Ohm R."/>
            <person name="Pangilinan J."/>
            <person name="Park H.-J."/>
            <person name="Ramirez L."/>
            <person name="Alfaro M."/>
            <person name="Sun H."/>
            <person name="Tritt A."/>
            <person name="Yoshinaga Y."/>
            <person name="Zwiers L.-H."/>
            <person name="Turgeon B.G."/>
            <person name="Goodwin S.B."/>
            <person name="Spatafora J.W."/>
            <person name="Crous P.W."/>
            <person name="Grigoriev I.V."/>
        </authorList>
    </citation>
    <scope>NUCLEOTIDE SEQUENCE</scope>
    <source>
        <strain evidence="4">IPT5</strain>
    </source>
</reference>
<feature type="repeat" description="PPR" evidence="2">
    <location>
        <begin position="795"/>
        <end position="829"/>
    </location>
</feature>
<name>A0A6A7ASF6_9PLEO</name>
<dbReference type="OrthoDB" id="185373at2759"/>
<dbReference type="PROSITE" id="PS51375">
    <property type="entry name" value="PPR"/>
    <property type="match status" value="3"/>
</dbReference>
<dbReference type="PANTHER" id="PTHR46128">
    <property type="entry name" value="MITOCHONDRIAL GROUP I INTRON SPLICING FACTOR CCM1"/>
    <property type="match status" value="1"/>
</dbReference>
<dbReference type="AlphaFoldDB" id="A0A6A7ASF6"/>
<dbReference type="EMBL" id="MU006343">
    <property type="protein sequence ID" value="KAF2845654.1"/>
    <property type="molecule type" value="Genomic_DNA"/>
</dbReference>
<organism evidence="4 5">
    <name type="scientific">Plenodomus tracheiphilus IPT5</name>
    <dbReference type="NCBI Taxonomy" id="1408161"/>
    <lineage>
        <taxon>Eukaryota</taxon>
        <taxon>Fungi</taxon>
        <taxon>Dikarya</taxon>
        <taxon>Ascomycota</taxon>
        <taxon>Pezizomycotina</taxon>
        <taxon>Dothideomycetes</taxon>
        <taxon>Pleosporomycetidae</taxon>
        <taxon>Pleosporales</taxon>
        <taxon>Pleosporineae</taxon>
        <taxon>Leptosphaeriaceae</taxon>
        <taxon>Plenodomus</taxon>
    </lineage>
</organism>
<protein>
    <recommendedName>
        <fullName evidence="6">Pentacotripeptide-repeat region of PRORP domain-containing protein</fullName>
    </recommendedName>
</protein>
<accession>A0A6A7ASF6</accession>